<keyword evidence="2" id="KW-1185">Reference proteome</keyword>
<accession>A0ACC3SNF2</accession>
<gene>
    <name evidence="1" type="ORF">M8818_000462</name>
</gene>
<proteinExistence type="predicted"/>
<protein>
    <submittedName>
        <fullName evidence="1">Uncharacterized protein</fullName>
    </submittedName>
</protein>
<evidence type="ECO:0000313" key="2">
    <source>
        <dbReference type="Proteomes" id="UP001320706"/>
    </source>
</evidence>
<organism evidence="1 2">
    <name type="scientific">Zalaria obscura</name>
    <dbReference type="NCBI Taxonomy" id="2024903"/>
    <lineage>
        <taxon>Eukaryota</taxon>
        <taxon>Fungi</taxon>
        <taxon>Dikarya</taxon>
        <taxon>Ascomycota</taxon>
        <taxon>Pezizomycotina</taxon>
        <taxon>Dothideomycetes</taxon>
        <taxon>Dothideomycetidae</taxon>
        <taxon>Dothideales</taxon>
        <taxon>Zalariaceae</taxon>
        <taxon>Zalaria</taxon>
    </lineage>
</organism>
<reference evidence="1" key="1">
    <citation type="submission" date="2024-02" db="EMBL/GenBank/DDBJ databases">
        <title>Metagenome Assembled Genome of Zalaria obscura JY119.</title>
        <authorList>
            <person name="Vighnesh L."/>
            <person name="Jagadeeshwari U."/>
            <person name="Venkata Ramana C."/>
            <person name="Sasikala C."/>
        </authorList>
    </citation>
    <scope>NUCLEOTIDE SEQUENCE</scope>
    <source>
        <strain evidence="1">JY119</strain>
    </source>
</reference>
<dbReference type="EMBL" id="JAMKPW020000002">
    <property type="protein sequence ID" value="KAK8220046.1"/>
    <property type="molecule type" value="Genomic_DNA"/>
</dbReference>
<comment type="caution">
    <text evidence="1">The sequence shown here is derived from an EMBL/GenBank/DDBJ whole genome shotgun (WGS) entry which is preliminary data.</text>
</comment>
<dbReference type="Proteomes" id="UP001320706">
    <property type="component" value="Unassembled WGS sequence"/>
</dbReference>
<name>A0ACC3SNF2_9PEZI</name>
<sequence length="351" mass="39462">MLKYPATAGLMKSQPNIRDDSDLPTSFRELIETYNELNATNIDEHWDEPSPLEFMRYVATNRPFVIRQGCANWAASCKWSAEYLVRTIGDSSVNVAITPFGESNADAVLEQEDGSTIFVKPLEETETFSDFLLYVQNQERSGTNGHIKYAQTQNDNLRNEYETLFADVPKDIPFARIALQQAPDAINFWLGNSQSVTSLHKDNYENIYAQIRGQKHFVLLPPLAAPCVNEQSLVGTTYVRAQQAAVGVSDELVAVVDEPVATVPVATWDPDDAESRTTSFSRLAQPMRVTLDEGDLLYLPAMWYHKVSQSCGDEGFCCAVNYWYDMDFSGSFWATNNFIRQAARQVNREGS</sequence>
<evidence type="ECO:0000313" key="1">
    <source>
        <dbReference type="EMBL" id="KAK8220046.1"/>
    </source>
</evidence>